<dbReference type="AlphaFoldDB" id="A0AAU7CL49"/>
<accession>A0AAU7CL49</accession>
<feature type="coiled-coil region" evidence="1">
    <location>
        <begin position="5"/>
        <end position="32"/>
    </location>
</feature>
<evidence type="ECO:0000313" key="2">
    <source>
        <dbReference type="EMBL" id="XBH05743.1"/>
    </source>
</evidence>
<evidence type="ECO:0000256" key="1">
    <source>
        <dbReference type="SAM" id="Coils"/>
    </source>
</evidence>
<keyword evidence="1" id="KW-0175">Coiled coil</keyword>
<reference evidence="2" key="1">
    <citation type="submission" date="2024-05" db="EMBL/GenBank/DDBJ databases">
        <title>Planctomycetes of the genus Singulisphaera possess chitinolytic capabilities.</title>
        <authorList>
            <person name="Ivanova A."/>
        </authorList>
    </citation>
    <scope>NUCLEOTIDE SEQUENCE</scope>
    <source>
        <strain evidence="2">Ch08T</strain>
    </source>
</reference>
<dbReference type="EMBL" id="CP155447">
    <property type="protein sequence ID" value="XBH05743.1"/>
    <property type="molecule type" value="Genomic_DNA"/>
</dbReference>
<organism evidence="2">
    <name type="scientific">Singulisphaera sp. Ch08</name>
    <dbReference type="NCBI Taxonomy" id="3120278"/>
    <lineage>
        <taxon>Bacteria</taxon>
        <taxon>Pseudomonadati</taxon>
        <taxon>Planctomycetota</taxon>
        <taxon>Planctomycetia</taxon>
        <taxon>Isosphaerales</taxon>
        <taxon>Isosphaeraceae</taxon>
        <taxon>Singulisphaera</taxon>
    </lineage>
</organism>
<dbReference type="RefSeq" id="WP_406698592.1">
    <property type="nucleotide sequence ID" value="NZ_CP155447.1"/>
</dbReference>
<sequence length="146" mass="15751">MATATLNANATLANLETELASLQAKREEIRAELYAVAGGQPQVDRENQLMRLDRQIDQVRYAMAEIELANEASGQASMGNGEYPIWSCGQAKVVSYADSVEAAIASLFSMPAGTYAIGGDDYSYEVSRAGNRVMVCRIDETECEAA</sequence>
<gene>
    <name evidence="2" type="ORF">V5E97_06880</name>
</gene>
<protein>
    <submittedName>
        <fullName evidence="2">Uncharacterized protein</fullName>
    </submittedName>
</protein>
<proteinExistence type="predicted"/>
<name>A0AAU7CL49_9BACT</name>